<comment type="caution">
    <text evidence="1">The sequence shown here is derived from an EMBL/GenBank/DDBJ whole genome shotgun (WGS) entry which is preliminary data.</text>
</comment>
<dbReference type="AlphaFoldDB" id="A0A820KI12"/>
<protein>
    <submittedName>
        <fullName evidence="1">Uncharacterized protein</fullName>
    </submittedName>
</protein>
<evidence type="ECO:0000313" key="2">
    <source>
        <dbReference type="Proteomes" id="UP000663868"/>
    </source>
</evidence>
<dbReference type="Proteomes" id="UP000663868">
    <property type="component" value="Unassembled WGS sequence"/>
</dbReference>
<evidence type="ECO:0000313" key="1">
    <source>
        <dbReference type="EMBL" id="CAF4340615.1"/>
    </source>
</evidence>
<accession>A0A820KI12</accession>
<proteinExistence type="predicted"/>
<reference evidence="1" key="1">
    <citation type="submission" date="2021-02" db="EMBL/GenBank/DDBJ databases">
        <authorList>
            <person name="Nowell W R."/>
        </authorList>
    </citation>
    <scope>NUCLEOTIDE SEQUENCE</scope>
</reference>
<organism evidence="1 2">
    <name type="scientific">Adineta steineri</name>
    <dbReference type="NCBI Taxonomy" id="433720"/>
    <lineage>
        <taxon>Eukaryota</taxon>
        <taxon>Metazoa</taxon>
        <taxon>Spiralia</taxon>
        <taxon>Gnathifera</taxon>
        <taxon>Rotifera</taxon>
        <taxon>Eurotatoria</taxon>
        <taxon>Bdelloidea</taxon>
        <taxon>Adinetida</taxon>
        <taxon>Adinetidae</taxon>
        <taxon>Adineta</taxon>
    </lineage>
</organism>
<name>A0A820KI12_9BILA</name>
<gene>
    <name evidence="1" type="ORF">KXQ929_LOCUS47686</name>
</gene>
<feature type="non-terminal residue" evidence="1">
    <location>
        <position position="1"/>
    </location>
</feature>
<dbReference type="EMBL" id="CAJOBB010017585">
    <property type="protein sequence ID" value="CAF4340615.1"/>
    <property type="molecule type" value="Genomic_DNA"/>
</dbReference>
<sequence>MKLLEDDSTSEEHLNSLVLMQLYTSLEYGEISIENARTYLNLSKFYFNHKNLLPQAKTHILNARQILEHLNIKPIDDHLNQNLFAFEIYFLLIKYSLQAKQHSLQRDIKIKNKHILSIETTHIDHDLELIEQYLEKLKHLMSSSDYEEKYMEYLNTKFDIIITNTKEFNYHISELAKEIIDKYSSLNQIK</sequence>